<dbReference type="InterPro" id="IPR011010">
    <property type="entry name" value="DNA_brk_join_enz"/>
</dbReference>
<feature type="non-terminal residue" evidence="2">
    <location>
        <position position="214"/>
    </location>
</feature>
<dbReference type="PANTHER" id="PTHR34605">
    <property type="entry name" value="PHAGE_INTEGRASE DOMAIN-CONTAINING PROTEIN"/>
    <property type="match status" value="1"/>
</dbReference>
<protein>
    <recommendedName>
        <fullName evidence="4">Tyr recombinase domain-containing protein</fullName>
    </recommendedName>
</protein>
<evidence type="ECO:0000313" key="2">
    <source>
        <dbReference type="EMBL" id="KIJ47926.1"/>
    </source>
</evidence>
<reference evidence="2 3" key="1">
    <citation type="submission" date="2014-06" db="EMBL/GenBank/DDBJ databases">
        <title>Evolutionary Origins and Diversification of the Mycorrhizal Mutualists.</title>
        <authorList>
            <consortium name="DOE Joint Genome Institute"/>
            <consortium name="Mycorrhizal Genomics Consortium"/>
            <person name="Kohler A."/>
            <person name="Kuo A."/>
            <person name="Nagy L.G."/>
            <person name="Floudas D."/>
            <person name="Copeland A."/>
            <person name="Barry K.W."/>
            <person name="Cichocki N."/>
            <person name="Veneault-Fourrey C."/>
            <person name="LaButti K."/>
            <person name="Lindquist E.A."/>
            <person name="Lipzen A."/>
            <person name="Lundell T."/>
            <person name="Morin E."/>
            <person name="Murat C."/>
            <person name="Riley R."/>
            <person name="Ohm R."/>
            <person name="Sun H."/>
            <person name="Tunlid A."/>
            <person name="Henrissat B."/>
            <person name="Grigoriev I.V."/>
            <person name="Hibbett D.S."/>
            <person name="Martin F."/>
        </authorList>
    </citation>
    <scope>NUCLEOTIDE SEQUENCE [LARGE SCALE GENOMIC DNA]</scope>
    <source>
        <strain evidence="2 3">SS14</strain>
    </source>
</reference>
<dbReference type="HOGENOM" id="CLU_111690_0_0_1"/>
<dbReference type="GO" id="GO:0003677">
    <property type="term" value="F:DNA binding"/>
    <property type="evidence" value="ECO:0007669"/>
    <property type="project" value="InterPro"/>
</dbReference>
<dbReference type="InterPro" id="IPR052925">
    <property type="entry name" value="Phage_Integrase-like_Recomb"/>
</dbReference>
<evidence type="ECO:0000256" key="1">
    <source>
        <dbReference type="ARBA" id="ARBA00023172"/>
    </source>
</evidence>
<sequence length="214" mass="23882">ISGICNTLEPYFPEVREVRSSAIVTRSLAGMKKLRGLQATTRKRALSTDDLLSIITHFPSPPQHDDFLFAAMLLTGFHGLLRLGELTFPDNIRKRSAKKLTLRHTLAIQETRFSFTLPFHKADHFFAGNTVMIEALPMSPIDPLFHLLRYLHSRDHLFPLLPMLWVTSDGTPSTYSWFVGRLKRHLGQDVAGHSLRSGGATALALAGVPESAIQ</sequence>
<dbReference type="GO" id="GO:0015074">
    <property type="term" value="P:DNA integration"/>
    <property type="evidence" value="ECO:0007669"/>
    <property type="project" value="InterPro"/>
</dbReference>
<dbReference type="Gene3D" id="1.10.443.10">
    <property type="entry name" value="Intergrase catalytic core"/>
    <property type="match status" value="1"/>
</dbReference>
<name>A0A0C9W5W9_SPHS4</name>
<dbReference type="InterPro" id="IPR013762">
    <property type="entry name" value="Integrase-like_cat_sf"/>
</dbReference>
<organism evidence="2 3">
    <name type="scientific">Sphaerobolus stellatus (strain SS14)</name>
    <dbReference type="NCBI Taxonomy" id="990650"/>
    <lineage>
        <taxon>Eukaryota</taxon>
        <taxon>Fungi</taxon>
        <taxon>Dikarya</taxon>
        <taxon>Basidiomycota</taxon>
        <taxon>Agaricomycotina</taxon>
        <taxon>Agaricomycetes</taxon>
        <taxon>Phallomycetidae</taxon>
        <taxon>Geastrales</taxon>
        <taxon>Sphaerobolaceae</taxon>
        <taxon>Sphaerobolus</taxon>
    </lineage>
</organism>
<dbReference type="SUPFAM" id="SSF56349">
    <property type="entry name" value="DNA breaking-rejoining enzymes"/>
    <property type="match status" value="1"/>
</dbReference>
<feature type="non-terminal residue" evidence="2">
    <location>
        <position position="1"/>
    </location>
</feature>
<dbReference type="OrthoDB" id="5598396at2759"/>
<dbReference type="PANTHER" id="PTHR34605:SF3">
    <property type="entry name" value="P CELL-TYPE AGGLUTINATION PROTEIN MAP4-LIKE-RELATED"/>
    <property type="match status" value="1"/>
</dbReference>
<dbReference type="EMBL" id="KN837100">
    <property type="protein sequence ID" value="KIJ47926.1"/>
    <property type="molecule type" value="Genomic_DNA"/>
</dbReference>
<dbReference type="AlphaFoldDB" id="A0A0C9W5W9"/>
<gene>
    <name evidence="2" type="ORF">M422DRAFT_103923</name>
</gene>
<dbReference type="Proteomes" id="UP000054279">
    <property type="component" value="Unassembled WGS sequence"/>
</dbReference>
<keyword evidence="1" id="KW-0233">DNA recombination</keyword>
<keyword evidence="3" id="KW-1185">Reference proteome</keyword>
<proteinExistence type="predicted"/>
<evidence type="ECO:0000313" key="3">
    <source>
        <dbReference type="Proteomes" id="UP000054279"/>
    </source>
</evidence>
<dbReference type="GO" id="GO:0006310">
    <property type="term" value="P:DNA recombination"/>
    <property type="evidence" value="ECO:0007669"/>
    <property type="project" value="UniProtKB-KW"/>
</dbReference>
<evidence type="ECO:0008006" key="4">
    <source>
        <dbReference type="Google" id="ProtNLM"/>
    </source>
</evidence>
<accession>A0A0C9W5W9</accession>